<evidence type="ECO:0000313" key="12">
    <source>
        <dbReference type="Proteomes" id="UP000186246"/>
    </source>
</evidence>
<evidence type="ECO:0000256" key="1">
    <source>
        <dbReference type="ARBA" id="ARBA00004651"/>
    </source>
</evidence>
<dbReference type="InterPro" id="IPR051447">
    <property type="entry name" value="Lipoprotein-release_system"/>
</dbReference>
<proteinExistence type="inferred from homology"/>
<evidence type="ECO:0000256" key="7">
    <source>
        <dbReference type="SAM" id="Phobius"/>
    </source>
</evidence>
<evidence type="ECO:0000259" key="8">
    <source>
        <dbReference type="Pfam" id="PF02687"/>
    </source>
</evidence>
<evidence type="ECO:0000256" key="6">
    <source>
        <dbReference type="ARBA" id="ARBA00023136"/>
    </source>
</evidence>
<keyword evidence="6 7" id="KW-0472">Membrane</keyword>
<evidence type="ECO:0000256" key="3">
    <source>
        <dbReference type="ARBA" id="ARBA00022475"/>
    </source>
</evidence>
<reference evidence="12" key="2">
    <citation type="submission" date="2017-01" db="EMBL/GenBank/DDBJ databases">
        <authorList>
            <person name="Varghese N."/>
            <person name="Submissions S."/>
        </authorList>
    </citation>
    <scope>NUCLEOTIDE SEQUENCE [LARGE SCALE GENOMIC DNA]</scope>
    <source>
        <strain evidence="12">DSM 21068</strain>
    </source>
</reference>
<keyword evidence="3" id="KW-1003">Cell membrane</keyword>
<dbReference type="AlphaFoldDB" id="A0A1N7N3P1"/>
<dbReference type="InterPro" id="IPR003838">
    <property type="entry name" value="ABC3_permease_C"/>
</dbReference>
<reference evidence="10 13" key="1">
    <citation type="submission" date="2016-11" db="EMBL/GenBank/DDBJ databases">
        <title>Whole genomes of Flavobacteriaceae.</title>
        <authorList>
            <person name="Stine C."/>
            <person name="Li C."/>
            <person name="Tadesse D."/>
        </authorList>
    </citation>
    <scope>NUCLEOTIDE SEQUENCE [LARGE SCALE GENOMIC DNA]</scope>
    <source>
        <strain evidence="10 13">DSM 21068</strain>
    </source>
</reference>
<dbReference type="EMBL" id="MUGO01000012">
    <property type="protein sequence ID" value="PQA93765.1"/>
    <property type="molecule type" value="Genomic_DNA"/>
</dbReference>
<dbReference type="Pfam" id="PF02687">
    <property type="entry name" value="FtsX"/>
    <property type="match status" value="1"/>
</dbReference>
<evidence type="ECO:0000313" key="11">
    <source>
        <dbReference type="EMBL" id="SIS92950.1"/>
    </source>
</evidence>
<dbReference type="Proteomes" id="UP000238314">
    <property type="component" value="Unassembled WGS sequence"/>
</dbReference>
<feature type="transmembrane region" description="Helical" evidence="7">
    <location>
        <begin position="358"/>
        <end position="385"/>
    </location>
</feature>
<feature type="transmembrane region" description="Helical" evidence="7">
    <location>
        <begin position="21"/>
        <end position="44"/>
    </location>
</feature>
<dbReference type="Proteomes" id="UP000186246">
    <property type="component" value="Unassembled WGS sequence"/>
</dbReference>
<dbReference type="Pfam" id="PF12704">
    <property type="entry name" value="MacB_PCD"/>
    <property type="match status" value="1"/>
</dbReference>
<reference evidence="11" key="3">
    <citation type="submission" date="2017-01" db="EMBL/GenBank/DDBJ databases">
        <authorList>
            <person name="Mah S.A."/>
            <person name="Swanson W.J."/>
            <person name="Moy G.W."/>
            <person name="Vacquier V.D."/>
        </authorList>
    </citation>
    <scope>NUCLEOTIDE SEQUENCE [LARGE SCALE GENOMIC DNA]</scope>
    <source>
        <strain evidence="11">DSM 21068</strain>
    </source>
</reference>
<sequence length="440" mass="49061">MKFPLYFSRKIAFSKDNKNNLSKVIIVIGRLSVAIGIIVSLITISTGYGSKKAIKERLADFNGHLNVKSTRSNSSYNTSVLDSTGLNIKKINELPDVDGVQKYATVTGIMRTEKDFAGIIFKGIGKDFDSLRFKKFLVEGIAPKVSEKGYYNGVTISQKISIDLHLKLHDSIVTIFSKADQQPIYRKFEVVGIYKTDIKMIDDQTVLGDINHVRRIQNMSKNDIGGLDIFIKDSSVFETIIAKIKKANRTEKSIPHILSLIFDKYDSTSEAVPQVEKFVGYKNYIENALERYPQIRDWISIFDVNIALIIIIMLIVVIINIIMVLLILIIERTNSIGLLKTLGATNAQIRATFINYTLIIMVPGLVFGNAIGLSLLFIQRFFGIITLNPANYYVSTVPVDLDPVAIISISVGILIISGLALIIPSYLISKISPVKAIKYN</sequence>
<feature type="domain" description="MacB-like periplasmic core" evidence="9">
    <location>
        <begin position="31"/>
        <end position="245"/>
    </location>
</feature>
<comment type="similarity">
    <text evidence="2">Belongs to the ABC-4 integral membrane protein family. LolC/E subfamily.</text>
</comment>
<evidence type="ECO:0000256" key="5">
    <source>
        <dbReference type="ARBA" id="ARBA00022989"/>
    </source>
</evidence>
<name>A0A1N7N3P1_9FLAO</name>
<evidence type="ECO:0000313" key="13">
    <source>
        <dbReference type="Proteomes" id="UP000238314"/>
    </source>
</evidence>
<dbReference type="PANTHER" id="PTHR30489">
    <property type="entry name" value="LIPOPROTEIN-RELEASING SYSTEM TRANSMEMBRANE PROTEIN LOLE"/>
    <property type="match status" value="1"/>
</dbReference>
<keyword evidence="13" id="KW-1185">Reference proteome</keyword>
<keyword evidence="11" id="KW-0449">Lipoprotein</keyword>
<dbReference type="PANTHER" id="PTHR30489:SF0">
    <property type="entry name" value="LIPOPROTEIN-RELEASING SYSTEM TRANSMEMBRANE PROTEIN LOLE"/>
    <property type="match status" value="1"/>
</dbReference>
<evidence type="ECO:0000256" key="4">
    <source>
        <dbReference type="ARBA" id="ARBA00022692"/>
    </source>
</evidence>
<accession>A0A1N7N3P1</accession>
<feature type="domain" description="ABC3 transporter permease C-terminal" evidence="8">
    <location>
        <begin position="308"/>
        <end position="433"/>
    </location>
</feature>
<organism evidence="11 12">
    <name type="scientific">Chryseobacterium piscicola</name>
    <dbReference type="NCBI Taxonomy" id="551459"/>
    <lineage>
        <taxon>Bacteria</taxon>
        <taxon>Pseudomonadati</taxon>
        <taxon>Bacteroidota</taxon>
        <taxon>Flavobacteriia</taxon>
        <taxon>Flavobacteriales</taxon>
        <taxon>Weeksellaceae</taxon>
        <taxon>Chryseobacterium group</taxon>
        <taxon>Chryseobacterium</taxon>
    </lineage>
</organism>
<dbReference type="GO" id="GO:0044874">
    <property type="term" value="P:lipoprotein localization to outer membrane"/>
    <property type="evidence" value="ECO:0007669"/>
    <property type="project" value="TreeGrafter"/>
</dbReference>
<dbReference type="InterPro" id="IPR025857">
    <property type="entry name" value="MacB_PCD"/>
</dbReference>
<dbReference type="OrthoDB" id="1522670at2"/>
<dbReference type="RefSeq" id="WP_076452051.1">
    <property type="nucleotide sequence ID" value="NZ_FTOJ01000006.1"/>
</dbReference>
<keyword evidence="4 7" id="KW-0812">Transmembrane</keyword>
<protein>
    <submittedName>
        <fullName evidence="10">ABC transporter permease</fullName>
    </submittedName>
    <submittedName>
        <fullName evidence="11">Lipoprotein-releasing system permease protein</fullName>
    </submittedName>
</protein>
<dbReference type="GO" id="GO:0098797">
    <property type="term" value="C:plasma membrane protein complex"/>
    <property type="evidence" value="ECO:0007669"/>
    <property type="project" value="TreeGrafter"/>
</dbReference>
<comment type="subcellular location">
    <subcellularLocation>
        <location evidence="1">Cell membrane</location>
        <topology evidence="1">Multi-pass membrane protein</topology>
    </subcellularLocation>
</comment>
<dbReference type="STRING" id="551459.SAMN05421796_106175"/>
<feature type="transmembrane region" description="Helical" evidence="7">
    <location>
        <begin position="405"/>
        <end position="428"/>
    </location>
</feature>
<evidence type="ECO:0000313" key="10">
    <source>
        <dbReference type="EMBL" id="PQA93765.1"/>
    </source>
</evidence>
<evidence type="ECO:0000259" key="9">
    <source>
        <dbReference type="Pfam" id="PF12704"/>
    </source>
</evidence>
<feature type="transmembrane region" description="Helical" evidence="7">
    <location>
        <begin position="306"/>
        <end position="330"/>
    </location>
</feature>
<evidence type="ECO:0000256" key="2">
    <source>
        <dbReference type="ARBA" id="ARBA00005236"/>
    </source>
</evidence>
<keyword evidence="5 7" id="KW-1133">Transmembrane helix</keyword>
<dbReference type="EMBL" id="FTOJ01000006">
    <property type="protein sequence ID" value="SIS92950.1"/>
    <property type="molecule type" value="Genomic_DNA"/>
</dbReference>
<gene>
    <name evidence="10" type="ORF">B0A70_08210</name>
    <name evidence="11" type="ORF">SAMN05421796_106175</name>
</gene>